<gene>
    <name evidence="1" type="ordered locus">Mnod_2636</name>
</gene>
<proteinExistence type="predicted"/>
<dbReference type="RefSeq" id="WP_015929278.1">
    <property type="nucleotide sequence ID" value="NC_011894.1"/>
</dbReference>
<dbReference type="HOGENOM" id="CLU_2274062_0_0_5"/>
<dbReference type="KEGG" id="mno:Mnod_2636"/>
<evidence type="ECO:0000313" key="1">
    <source>
        <dbReference type="EMBL" id="ACL57599.1"/>
    </source>
</evidence>
<dbReference type="Proteomes" id="UP000008207">
    <property type="component" value="Chromosome"/>
</dbReference>
<reference evidence="1 2" key="1">
    <citation type="submission" date="2009-01" db="EMBL/GenBank/DDBJ databases">
        <title>Complete sequence of chromosome of Methylobacterium nodulans ORS 2060.</title>
        <authorList>
            <consortium name="US DOE Joint Genome Institute"/>
            <person name="Lucas S."/>
            <person name="Copeland A."/>
            <person name="Lapidus A."/>
            <person name="Glavina del Rio T."/>
            <person name="Dalin E."/>
            <person name="Tice H."/>
            <person name="Bruce D."/>
            <person name="Goodwin L."/>
            <person name="Pitluck S."/>
            <person name="Sims D."/>
            <person name="Brettin T."/>
            <person name="Detter J.C."/>
            <person name="Han C."/>
            <person name="Larimer F."/>
            <person name="Land M."/>
            <person name="Hauser L."/>
            <person name="Kyrpides N."/>
            <person name="Ivanova N."/>
            <person name="Marx C.J."/>
            <person name="Richardson P."/>
        </authorList>
    </citation>
    <scope>NUCLEOTIDE SEQUENCE [LARGE SCALE GENOMIC DNA]</scope>
    <source>
        <strain evidence="2">LMG 21967 / CNCM I-2342 / ORS 2060</strain>
    </source>
</reference>
<protein>
    <submittedName>
        <fullName evidence="1">Uncharacterized protein</fullName>
    </submittedName>
</protein>
<dbReference type="EMBL" id="CP001349">
    <property type="protein sequence ID" value="ACL57599.1"/>
    <property type="molecule type" value="Genomic_DNA"/>
</dbReference>
<evidence type="ECO:0000313" key="2">
    <source>
        <dbReference type="Proteomes" id="UP000008207"/>
    </source>
</evidence>
<name>B8IE53_METNO</name>
<dbReference type="AlphaFoldDB" id="B8IE53"/>
<sequence>MLTSDRPTAPVVDLRTGRIFDPLHVAAMASFEMQRRAAAIARRADLATERLGALVLVGRHLVALSRVIDRTDIEGRIAADIEIRAALQVISAQIAAAQAGRA</sequence>
<dbReference type="STRING" id="460265.Mnod_2636"/>
<organism evidence="1 2">
    <name type="scientific">Methylobacterium nodulans (strain LMG 21967 / CNCM I-2342 / ORS 2060)</name>
    <dbReference type="NCBI Taxonomy" id="460265"/>
    <lineage>
        <taxon>Bacteria</taxon>
        <taxon>Pseudomonadati</taxon>
        <taxon>Pseudomonadota</taxon>
        <taxon>Alphaproteobacteria</taxon>
        <taxon>Hyphomicrobiales</taxon>
        <taxon>Methylobacteriaceae</taxon>
        <taxon>Methylobacterium</taxon>
    </lineage>
</organism>
<accession>B8IE53</accession>
<keyword evidence="2" id="KW-1185">Reference proteome</keyword>